<evidence type="ECO:0000256" key="1">
    <source>
        <dbReference type="ARBA" id="ARBA00022490"/>
    </source>
</evidence>
<evidence type="ECO:0000256" key="3">
    <source>
        <dbReference type="ARBA" id="ARBA00022917"/>
    </source>
</evidence>
<dbReference type="GO" id="GO:0005852">
    <property type="term" value="C:eukaryotic translation initiation factor 3 complex"/>
    <property type="evidence" value="ECO:0007669"/>
    <property type="project" value="InterPro"/>
</dbReference>
<dbReference type="AlphaFoldDB" id="A0A4Y7JU03"/>
<evidence type="ECO:0000313" key="4">
    <source>
        <dbReference type="EMBL" id="RZC63249.1"/>
    </source>
</evidence>
<proteinExistence type="predicted"/>
<evidence type="ECO:0000313" key="5">
    <source>
        <dbReference type="Proteomes" id="UP000316621"/>
    </source>
</evidence>
<dbReference type="EMBL" id="CM010719">
    <property type="protein sequence ID" value="RZC63249.1"/>
    <property type="molecule type" value="Genomic_DNA"/>
</dbReference>
<dbReference type="PANTHER" id="PTHR10317">
    <property type="entry name" value="EUKARYOTIC TRANSLATION INITIATION FACTOR 3 SUBUNIT E"/>
    <property type="match status" value="1"/>
</dbReference>
<reference evidence="4 5" key="1">
    <citation type="journal article" date="2018" name="Science">
        <title>The opium poppy genome and morphinan production.</title>
        <authorList>
            <person name="Guo L."/>
            <person name="Winzer T."/>
            <person name="Yang X."/>
            <person name="Li Y."/>
            <person name="Ning Z."/>
            <person name="He Z."/>
            <person name="Teodor R."/>
            <person name="Lu Y."/>
            <person name="Bowser T.A."/>
            <person name="Graham I.A."/>
            <person name="Ye K."/>
        </authorList>
    </citation>
    <scope>NUCLEOTIDE SEQUENCE [LARGE SCALE GENOMIC DNA]</scope>
    <source>
        <strain evidence="5">cv. HN1</strain>
        <tissue evidence="4">Leaves</tissue>
    </source>
</reference>
<dbReference type="STRING" id="3469.A0A4Y7JU03"/>
<keyword evidence="2" id="KW-0396">Initiation factor</keyword>
<protein>
    <submittedName>
        <fullName evidence="4">Uncharacterized protein</fullName>
    </submittedName>
</protein>
<keyword evidence="5" id="KW-1185">Reference proteome</keyword>
<gene>
    <name evidence="4" type="ORF">C5167_025009</name>
</gene>
<keyword evidence="1" id="KW-0963">Cytoplasm</keyword>
<sequence length="174" mass="19949">MKLYSGCERDLVIALIANKKRRPQLKELIKVIQQEQSAYKDPITEFLYCLYVNYDFDGAQQKLRECEDSSCIWKLHPMVENSDCKCRVVVVAAGVAETMVLSLQNVSGWFWWSCSRSAKCVFGFVQFLVLVVYCYPCDTKFHAIHTSAEKNLRFVYCAAAISSLLNDDWSGMDI</sequence>
<keyword evidence="3" id="KW-0648">Protein biosynthesis</keyword>
<accession>A0A4Y7JU03</accession>
<organism evidence="4 5">
    <name type="scientific">Papaver somniferum</name>
    <name type="common">Opium poppy</name>
    <dbReference type="NCBI Taxonomy" id="3469"/>
    <lineage>
        <taxon>Eukaryota</taxon>
        <taxon>Viridiplantae</taxon>
        <taxon>Streptophyta</taxon>
        <taxon>Embryophyta</taxon>
        <taxon>Tracheophyta</taxon>
        <taxon>Spermatophyta</taxon>
        <taxon>Magnoliopsida</taxon>
        <taxon>Ranunculales</taxon>
        <taxon>Papaveraceae</taxon>
        <taxon>Papaveroideae</taxon>
        <taxon>Papaver</taxon>
    </lineage>
</organism>
<dbReference type="InterPro" id="IPR016650">
    <property type="entry name" value="eIF3e"/>
</dbReference>
<evidence type="ECO:0000256" key="2">
    <source>
        <dbReference type="ARBA" id="ARBA00022540"/>
    </source>
</evidence>
<dbReference type="Gramene" id="RZC63249">
    <property type="protein sequence ID" value="RZC63249"/>
    <property type="gene ID" value="C5167_025009"/>
</dbReference>
<name>A0A4Y7JU03_PAPSO</name>
<dbReference type="GO" id="GO:0003743">
    <property type="term" value="F:translation initiation factor activity"/>
    <property type="evidence" value="ECO:0007669"/>
    <property type="project" value="UniProtKB-KW"/>
</dbReference>
<dbReference type="Proteomes" id="UP000316621">
    <property type="component" value="Chromosome 5"/>
</dbReference>